<accession>C6M4V8</accession>
<proteinExistence type="predicted"/>
<organism evidence="1 2">
    <name type="scientific">Neisseria sicca ATCC 29256</name>
    <dbReference type="NCBI Taxonomy" id="547045"/>
    <lineage>
        <taxon>Bacteria</taxon>
        <taxon>Pseudomonadati</taxon>
        <taxon>Pseudomonadota</taxon>
        <taxon>Betaproteobacteria</taxon>
        <taxon>Neisseriales</taxon>
        <taxon>Neisseriaceae</taxon>
        <taxon>Neisseria</taxon>
    </lineage>
</organism>
<comment type="caution">
    <text evidence="1">The sequence shown here is derived from an EMBL/GenBank/DDBJ whole genome shotgun (WGS) entry which is preliminary data.</text>
</comment>
<evidence type="ECO:0000313" key="2">
    <source>
        <dbReference type="Proteomes" id="UP000005365"/>
    </source>
</evidence>
<keyword evidence="2" id="KW-1185">Reference proteome</keyword>
<sequence length="153" mass="15969">MGIDVGDGGNAEAEEFVLRVLGDDAGVADAVELDTARVHQGGNGVFQFRLFQEAAFAQNGGGGVAQYFFDNDAHVVVGVELFMDVGHTFVAYAGGQGEFELGQSFVAQAAAKTDDGRLADGCALGDFGDGGMDKPFGFRQGAFGDFAFRARQV</sequence>
<dbReference type="EMBL" id="ACKO02000008">
    <property type="protein sequence ID" value="EET44595.1"/>
    <property type="molecule type" value="Genomic_DNA"/>
</dbReference>
<gene>
    <name evidence="1" type="ORF">NEISICOT_01557</name>
</gene>
<dbReference type="AlphaFoldDB" id="C6M4V8"/>
<name>C6M4V8_NEISI</name>
<evidence type="ECO:0000313" key="1">
    <source>
        <dbReference type="EMBL" id="EET44595.1"/>
    </source>
</evidence>
<dbReference type="Proteomes" id="UP000005365">
    <property type="component" value="Unassembled WGS sequence"/>
</dbReference>
<protein>
    <submittedName>
        <fullName evidence="1">Uncharacterized protein</fullName>
    </submittedName>
</protein>
<reference evidence="1" key="1">
    <citation type="submission" date="2009-07" db="EMBL/GenBank/DDBJ databases">
        <authorList>
            <person name="Weinstock G."/>
            <person name="Sodergren E."/>
            <person name="Clifton S."/>
            <person name="Fulton L."/>
            <person name="Fulton B."/>
            <person name="Courtney L."/>
            <person name="Fronick C."/>
            <person name="Harrison M."/>
            <person name="Strong C."/>
            <person name="Farmer C."/>
            <person name="Delahaunty K."/>
            <person name="Markovic C."/>
            <person name="Hall O."/>
            <person name="Minx P."/>
            <person name="Tomlinson C."/>
            <person name="Mitreva M."/>
            <person name="Nelson J."/>
            <person name="Hou S."/>
            <person name="Wollam A."/>
            <person name="Pepin K.H."/>
            <person name="Johnson M."/>
            <person name="Bhonagiri V."/>
            <person name="Nash W.E."/>
            <person name="Warren W."/>
            <person name="Chinwalla A."/>
            <person name="Mardis E.R."/>
            <person name="Wilson R.K."/>
        </authorList>
    </citation>
    <scope>NUCLEOTIDE SEQUENCE [LARGE SCALE GENOMIC DNA]</scope>
    <source>
        <strain evidence="1">ATCC 29256</strain>
    </source>
</reference>